<dbReference type="SMART" id="SM00028">
    <property type="entry name" value="TPR"/>
    <property type="match status" value="4"/>
</dbReference>
<reference evidence="4" key="2">
    <citation type="journal article" date="2021" name="Sci. Rep.">
        <title>The distribution of antibiotic resistance genes in chicken gut microbiota commensals.</title>
        <authorList>
            <person name="Juricova H."/>
            <person name="Matiasovicova J."/>
            <person name="Kubasova T."/>
            <person name="Cejkova D."/>
            <person name="Rychlik I."/>
        </authorList>
    </citation>
    <scope>NUCLEOTIDE SEQUENCE</scope>
    <source>
        <strain evidence="4">An824</strain>
    </source>
</reference>
<dbReference type="Gene3D" id="1.25.40.10">
    <property type="entry name" value="Tetratricopeptide repeat domain"/>
    <property type="match status" value="2"/>
</dbReference>
<keyword evidence="5" id="KW-1185">Reference proteome</keyword>
<dbReference type="PANTHER" id="PTHR44858">
    <property type="entry name" value="TETRATRICOPEPTIDE REPEAT PROTEIN 6"/>
    <property type="match status" value="1"/>
</dbReference>
<sequence>MKQVILLAFAILSGTICTYSQTMKEWRDSLDVINKQLANNPSSTDLLLCKAAVNLQLLNWDDAIDACRKVLDNDNSNLSALFYRAYANNSLRRYDLAKNDYERLVSMAPDNLEARLGLAYTYVKLERQRDALDQLNNLVEMHPDSSIVYAARAELEKDMEQYDIALFDFDEALKRDPANRECTISKVEILLMRNRRREAKEALDKAVSSGVPRGLLLEWYDKCKE</sequence>
<organism evidence="4 5">
    <name type="scientific">Marseilla massiliensis</name>
    <dbReference type="NCBI Taxonomy" id="1841864"/>
    <lineage>
        <taxon>Bacteria</taxon>
        <taxon>Pseudomonadati</taxon>
        <taxon>Bacteroidota</taxon>
        <taxon>Bacteroidia</taxon>
        <taxon>Bacteroidales</taxon>
        <taxon>Prevotellaceae</taxon>
        <taxon>Marseilla</taxon>
    </lineage>
</organism>
<comment type="caution">
    <text evidence="4">The sequence shown here is derived from an EMBL/GenBank/DDBJ whole genome shotgun (WGS) entry which is preliminary data.</text>
</comment>
<dbReference type="Pfam" id="PF14559">
    <property type="entry name" value="TPR_19"/>
    <property type="match status" value="1"/>
</dbReference>
<dbReference type="EMBL" id="JACJJG010000012">
    <property type="protein sequence ID" value="MBM6673090.1"/>
    <property type="molecule type" value="Genomic_DNA"/>
</dbReference>
<dbReference type="PANTHER" id="PTHR44858:SF1">
    <property type="entry name" value="UDP-N-ACETYLGLUCOSAMINE--PEPTIDE N-ACETYLGLUCOSAMINYLTRANSFERASE SPINDLY-RELATED"/>
    <property type="match status" value="1"/>
</dbReference>
<keyword evidence="1" id="KW-0677">Repeat</keyword>
<accession>A0A939B704</accession>
<evidence type="ECO:0000256" key="2">
    <source>
        <dbReference type="ARBA" id="ARBA00022803"/>
    </source>
</evidence>
<evidence type="ECO:0000256" key="3">
    <source>
        <dbReference type="PROSITE-ProRule" id="PRU00339"/>
    </source>
</evidence>
<dbReference type="PROSITE" id="PS50005">
    <property type="entry name" value="TPR"/>
    <property type="match status" value="2"/>
</dbReference>
<proteinExistence type="predicted"/>
<feature type="repeat" description="TPR" evidence="3">
    <location>
        <begin position="112"/>
        <end position="145"/>
    </location>
</feature>
<keyword evidence="2 3" id="KW-0802">TPR repeat</keyword>
<evidence type="ECO:0000313" key="5">
    <source>
        <dbReference type="Proteomes" id="UP000706891"/>
    </source>
</evidence>
<reference evidence="4" key="1">
    <citation type="submission" date="2020-08" db="EMBL/GenBank/DDBJ databases">
        <authorList>
            <person name="Cejkova D."/>
            <person name="Kubasova T."/>
            <person name="Jahodarova E."/>
            <person name="Rychlik I."/>
        </authorList>
    </citation>
    <scope>NUCLEOTIDE SEQUENCE</scope>
    <source>
        <strain evidence="4">An824</strain>
    </source>
</reference>
<dbReference type="InterPro" id="IPR011990">
    <property type="entry name" value="TPR-like_helical_dom_sf"/>
</dbReference>
<name>A0A939B704_9BACT</name>
<dbReference type="SUPFAM" id="SSF48452">
    <property type="entry name" value="TPR-like"/>
    <property type="match status" value="1"/>
</dbReference>
<gene>
    <name evidence="4" type="ORF">H6A34_04275</name>
</gene>
<protein>
    <submittedName>
        <fullName evidence="4">Tetratricopeptide repeat protein</fullName>
    </submittedName>
</protein>
<dbReference type="AlphaFoldDB" id="A0A939B704"/>
<dbReference type="RefSeq" id="WP_205103672.1">
    <property type="nucleotide sequence ID" value="NZ_JACJJG010000012.1"/>
</dbReference>
<feature type="repeat" description="TPR" evidence="3">
    <location>
        <begin position="146"/>
        <end position="179"/>
    </location>
</feature>
<dbReference type="InterPro" id="IPR050498">
    <property type="entry name" value="Ycf3"/>
</dbReference>
<dbReference type="InterPro" id="IPR019734">
    <property type="entry name" value="TPR_rpt"/>
</dbReference>
<dbReference type="Proteomes" id="UP000706891">
    <property type="component" value="Unassembled WGS sequence"/>
</dbReference>
<evidence type="ECO:0000313" key="4">
    <source>
        <dbReference type="EMBL" id="MBM6673090.1"/>
    </source>
</evidence>
<evidence type="ECO:0000256" key="1">
    <source>
        <dbReference type="ARBA" id="ARBA00022737"/>
    </source>
</evidence>